<evidence type="ECO:0000256" key="5">
    <source>
        <dbReference type="PROSITE-ProRule" id="PRU00576"/>
    </source>
</evidence>
<evidence type="ECO:0000313" key="10">
    <source>
        <dbReference type="Proteomes" id="UP000712281"/>
    </source>
</evidence>
<dbReference type="Proteomes" id="UP000712281">
    <property type="component" value="Unassembled WGS sequence"/>
</dbReference>
<evidence type="ECO:0000313" key="9">
    <source>
        <dbReference type="EMBL" id="KAF2536753.1"/>
    </source>
</evidence>
<protein>
    <recommendedName>
        <fullName evidence="8">EB1 C-terminal domain-containing protein</fullName>
    </recommendedName>
</protein>
<evidence type="ECO:0000256" key="4">
    <source>
        <dbReference type="ARBA" id="ARBA00023212"/>
    </source>
</evidence>
<sequence>MGLAHLVLGLTLGSSSVLIGRGMQTYHALERREACKGGKEATRRAAATQQSGKSSSSSAAPRPSSSNGTRKHEPPSSNAGNHHSSRAPSSKQTKPAPAAAAAAYDEKITELKLYIDSLEKERDFYFSKLRDVEILCQNPDTEHLPLVGSIKRILYAADGEDLGAAAAAETQTLSPIAEGSEERRNSAIESQKRKLIVNQDVDAAAITSLSPRQRLSDSSDVKCSADGEDLGAAAAAETQTLSPIAEGSEERRNSAIESQKRKLIVNQDVDAAAITSLSPRQRLSDSSDVKCSGSSPLLTC</sequence>
<keyword evidence="7" id="KW-0732">Signal</keyword>
<comment type="subcellular location">
    <subcellularLocation>
        <location evidence="1">Cytoplasm</location>
        <location evidence="1">Cytoskeleton</location>
    </subcellularLocation>
</comment>
<dbReference type="GO" id="GO:0005874">
    <property type="term" value="C:microtubule"/>
    <property type="evidence" value="ECO:0007669"/>
    <property type="project" value="UniProtKB-KW"/>
</dbReference>
<evidence type="ECO:0000256" key="2">
    <source>
        <dbReference type="ARBA" id="ARBA00022490"/>
    </source>
</evidence>
<evidence type="ECO:0000256" key="7">
    <source>
        <dbReference type="SAM" id="SignalP"/>
    </source>
</evidence>
<evidence type="ECO:0000259" key="8">
    <source>
        <dbReference type="PROSITE" id="PS51230"/>
    </source>
</evidence>
<feature type="compositionally biased region" description="Polar residues" evidence="6">
    <location>
        <begin position="75"/>
        <end position="93"/>
    </location>
</feature>
<keyword evidence="3 5" id="KW-0493">Microtubule</keyword>
<evidence type="ECO:0000256" key="1">
    <source>
        <dbReference type="ARBA" id="ARBA00004245"/>
    </source>
</evidence>
<evidence type="ECO:0000256" key="3">
    <source>
        <dbReference type="ARBA" id="ARBA00022701"/>
    </source>
</evidence>
<comment type="caution">
    <text evidence="9">The sequence shown here is derived from an EMBL/GenBank/DDBJ whole genome shotgun (WGS) entry which is preliminary data.</text>
</comment>
<dbReference type="Gene3D" id="1.20.5.1430">
    <property type="match status" value="1"/>
</dbReference>
<dbReference type="PROSITE" id="PS51230">
    <property type="entry name" value="EB1_C"/>
    <property type="match status" value="1"/>
</dbReference>
<dbReference type="PANTHER" id="PTHR10623">
    <property type="entry name" value="MICROTUBULE-ASSOCIATED PROTEIN RP/EB FAMILY MEMBER"/>
    <property type="match status" value="1"/>
</dbReference>
<dbReference type="InterPro" id="IPR027328">
    <property type="entry name" value="MAPRE"/>
</dbReference>
<evidence type="ECO:0000256" key="6">
    <source>
        <dbReference type="SAM" id="MobiDB-lite"/>
    </source>
</evidence>
<keyword evidence="4" id="KW-0206">Cytoskeleton</keyword>
<name>A0A8S9FST0_BRACR</name>
<feature type="compositionally biased region" description="Basic and acidic residues" evidence="6">
    <location>
        <begin position="34"/>
        <end position="43"/>
    </location>
</feature>
<proteinExistence type="predicted"/>
<dbReference type="Pfam" id="PF03271">
    <property type="entry name" value="EB1"/>
    <property type="match status" value="1"/>
</dbReference>
<dbReference type="EMBL" id="QGKW02002228">
    <property type="protein sequence ID" value="KAF2536753.1"/>
    <property type="molecule type" value="Genomic_DNA"/>
</dbReference>
<reference evidence="9" key="1">
    <citation type="submission" date="2019-12" db="EMBL/GenBank/DDBJ databases">
        <title>Genome sequencing and annotation of Brassica cretica.</title>
        <authorList>
            <person name="Studholme D.J."/>
            <person name="Sarris P.F."/>
        </authorList>
    </citation>
    <scope>NUCLEOTIDE SEQUENCE</scope>
    <source>
        <strain evidence="9">PFS-001/15</strain>
        <tissue evidence="9">Leaf</tissue>
    </source>
</reference>
<dbReference type="SUPFAM" id="SSF140612">
    <property type="entry name" value="EB1 dimerisation domain-like"/>
    <property type="match status" value="1"/>
</dbReference>
<keyword evidence="2" id="KW-0963">Cytoplasm</keyword>
<feature type="region of interest" description="Disordered" evidence="6">
    <location>
        <begin position="34"/>
        <end position="101"/>
    </location>
</feature>
<accession>A0A8S9FST0</accession>
<feature type="signal peptide" evidence="7">
    <location>
        <begin position="1"/>
        <end position="22"/>
    </location>
</feature>
<dbReference type="InterPro" id="IPR036133">
    <property type="entry name" value="EB1_C_sf"/>
</dbReference>
<gene>
    <name evidence="9" type="ORF">F2Q68_00019089</name>
</gene>
<feature type="chain" id="PRO_5035792738" description="EB1 C-terminal domain-containing protein" evidence="7">
    <location>
        <begin position="23"/>
        <end position="300"/>
    </location>
</feature>
<dbReference type="GO" id="GO:0008017">
    <property type="term" value="F:microtubule binding"/>
    <property type="evidence" value="ECO:0007669"/>
    <property type="project" value="InterPro"/>
</dbReference>
<feature type="domain" description="EB1 C-terminal" evidence="8">
    <location>
        <begin position="93"/>
        <end position="163"/>
    </location>
</feature>
<organism evidence="9 10">
    <name type="scientific">Brassica cretica</name>
    <name type="common">Mustard</name>
    <dbReference type="NCBI Taxonomy" id="69181"/>
    <lineage>
        <taxon>Eukaryota</taxon>
        <taxon>Viridiplantae</taxon>
        <taxon>Streptophyta</taxon>
        <taxon>Embryophyta</taxon>
        <taxon>Tracheophyta</taxon>
        <taxon>Spermatophyta</taxon>
        <taxon>Magnoliopsida</taxon>
        <taxon>eudicotyledons</taxon>
        <taxon>Gunneridae</taxon>
        <taxon>Pentapetalae</taxon>
        <taxon>rosids</taxon>
        <taxon>malvids</taxon>
        <taxon>Brassicales</taxon>
        <taxon>Brassicaceae</taxon>
        <taxon>Brassiceae</taxon>
        <taxon>Brassica</taxon>
    </lineage>
</organism>
<dbReference type="AlphaFoldDB" id="A0A8S9FST0"/>
<dbReference type="InterPro" id="IPR004953">
    <property type="entry name" value="EB1_C"/>
</dbReference>
<feature type="compositionally biased region" description="Low complexity" evidence="6">
    <location>
        <begin position="45"/>
        <end position="66"/>
    </location>
</feature>